<feature type="region of interest" description="Disordered" evidence="1">
    <location>
        <begin position="1"/>
        <end position="32"/>
    </location>
</feature>
<protein>
    <submittedName>
        <fullName evidence="2">Uncharacterized protein</fullName>
    </submittedName>
</protein>
<proteinExistence type="predicted"/>
<sequence>MSINSDNPFAQRCLPPKRLELPPANKRSNKDKVTYQVKRRIEILEERCAWQREWGMTLDDETLQ</sequence>
<organism evidence="2">
    <name type="scientific">Vibrio sp. FF_307</name>
    <dbReference type="NCBI Taxonomy" id="1652834"/>
    <lineage>
        <taxon>Bacteria</taxon>
        <taxon>Pseudomonadati</taxon>
        <taxon>Pseudomonadota</taxon>
        <taxon>Gammaproteobacteria</taxon>
        <taxon>Vibrionales</taxon>
        <taxon>Vibrionaceae</taxon>
        <taxon>Vibrio</taxon>
    </lineage>
</organism>
<accession>A0A0H3ZKY2</accession>
<dbReference type="EMBL" id="KP795512">
    <property type="protein sequence ID" value="AKN36768.1"/>
    <property type="molecule type" value="Genomic_DNA"/>
</dbReference>
<dbReference type="AlphaFoldDB" id="A0A0H3ZKY2"/>
<evidence type="ECO:0000256" key="1">
    <source>
        <dbReference type="SAM" id="MobiDB-lite"/>
    </source>
</evidence>
<evidence type="ECO:0000313" key="2">
    <source>
        <dbReference type="EMBL" id="AKN36768.1"/>
    </source>
</evidence>
<reference evidence="2" key="1">
    <citation type="journal article" date="2015" name="MBio">
        <title>Eco-Evolutionary Dynamics of Episomes among Ecologically Cohesive Bacterial Populations.</title>
        <authorList>
            <person name="Xue H."/>
            <person name="Cordero O.X."/>
            <person name="Camas F.M."/>
            <person name="Trimble W."/>
            <person name="Meyer F."/>
            <person name="Guglielmini J."/>
            <person name="Rocha E.P."/>
            <person name="Polz M.F."/>
        </authorList>
    </citation>
    <scope>NUCLEOTIDE SEQUENCE</scope>
    <source>
        <strain evidence="2">FF_307</strain>
    </source>
</reference>
<name>A0A0H3ZKY2_9VIBR</name>